<sequence length="157" mass="18504">MSKQSENSKQWIAEALFQLMETTPFSEITNKQITGKAGLSHITIYRNFDSKEEIVEYYLLECLERASLDNAKMDDLFRFYETNKKLISLLYQNHLQYVLLDAILKKLQHDKNDDPTSAYAKVTVAYLMFGWCDEWYKRGMKETPEQIRALLEEQKKG</sequence>
<proteinExistence type="predicted"/>
<name>A0AC61R6Y0_9FIRM</name>
<reference evidence="1" key="1">
    <citation type="submission" date="2019-04" db="EMBL/GenBank/DDBJ databases">
        <title>Microbes associate with the intestines of laboratory mice.</title>
        <authorList>
            <person name="Navarre W."/>
            <person name="Wong E."/>
            <person name="Huang K."/>
            <person name="Tropini C."/>
            <person name="Ng K."/>
            <person name="Yu B."/>
        </authorList>
    </citation>
    <scope>NUCLEOTIDE SEQUENCE</scope>
    <source>
        <strain evidence="1">NM09_H32</strain>
    </source>
</reference>
<dbReference type="EMBL" id="SRYG01000014">
    <property type="protein sequence ID" value="TGY65694.1"/>
    <property type="molecule type" value="Genomic_DNA"/>
</dbReference>
<dbReference type="Proteomes" id="UP000308836">
    <property type="component" value="Unassembled WGS sequence"/>
</dbReference>
<accession>A0AC61R6Y0</accession>
<evidence type="ECO:0000313" key="2">
    <source>
        <dbReference type="Proteomes" id="UP000308836"/>
    </source>
</evidence>
<organism evidence="1 2">
    <name type="scientific">Dubosiella muris</name>
    <dbReference type="NCBI Taxonomy" id="3038133"/>
    <lineage>
        <taxon>Bacteria</taxon>
        <taxon>Bacillati</taxon>
        <taxon>Bacillota</taxon>
        <taxon>Erysipelotrichia</taxon>
        <taxon>Erysipelotrichales</taxon>
        <taxon>Erysipelotrichaceae</taxon>
        <taxon>Dubosiella</taxon>
    </lineage>
</organism>
<comment type="caution">
    <text evidence="1">The sequence shown here is derived from an EMBL/GenBank/DDBJ whole genome shotgun (WGS) entry which is preliminary data.</text>
</comment>
<gene>
    <name evidence="1" type="ORF">E5336_07640</name>
</gene>
<protein>
    <submittedName>
        <fullName evidence="1">TetR/AcrR family transcriptional regulator</fullName>
    </submittedName>
</protein>
<evidence type="ECO:0000313" key="1">
    <source>
        <dbReference type="EMBL" id="TGY65694.1"/>
    </source>
</evidence>
<keyword evidence="2" id="KW-1185">Reference proteome</keyword>